<dbReference type="OrthoDB" id="1938096at2759"/>
<sequence>MTRNAPTTRHGFSSQNPQSNEQFSNVGTRGPIHPSICSSWSLGGTLPDRAWVRSLLEVSLLAGFCTRVRVACMPLAKKRRRHAANLFLMTCTAATCSSTWLLGAWRASAFLQPVYRKPQHTCSPLHRLERRDHFASAVVSRLQAFFEQGPTPRKAPNYTTSGINHTSDNATATILALTRTEINRMRKRELKEQLELRNLNTSGTKKDLIPRLLDAIEVDEIVRELPIMNNSENQSEIKSSASPPSREDQKFAAALEVVDPTGGCVDSENKSEENVSANRSLQQDQQLAEVLEVVDPTGNYILRVKGVSCLQSYGTGIGIVLVNANDDRDVCTARKVLQGNRSVFEAGYSALIVGIRFALNRGVRNLTVQIDHDVIVSQLTGKFQVNRENLKPMYWNIMHHKEESFDTFTVEHISLEMNTEATDLAARGLATGKSINIVDVFDPMGDLGTETQTKDFLKA</sequence>
<accession>B7G278</accession>
<feature type="domain" description="SAP" evidence="3">
    <location>
        <begin position="182"/>
        <end position="216"/>
    </location>
</feature>
<dbReference type="InterPro" id="IPR002156">
    <property type="entry name" value="RNaseH_domain"/>
</dbReference>
<dbReference type="InterPro" id="IPR003034">
    <property type="entry name" value="SAP_dom"/>
</dbReference>
<dbReference type="PROSITE" id="PS50800">
    <property type="entry name" value="SAP"/>
    <property type="match status" value="1"/>
</dbReference>
<dbReference type="RefSeq" id="XP_002181161.1">
    <property type="nucleotide sequence ID" value="XM_002181125.1"/>
</dbReference>
<dbReference type="Gene3D" id="1.10.720.30">
    <property type="entry name" value="SAP domain"/>
    <property type="match status" value="1"/>
</dbReference>
<evidence type="ECO:0000313" key="5">
    <source>
        <dbReference type="Proteomes" id="UP000000759"/>
    </source>
</evidence>
<dbReference type="KEGG" id="pti:PHATRDRAFT_37130"/>
<keyword evidence="2" id="KW-1133">Transmembrane helix</keyword>
<dbReference type="Gene3D" id="3.30.420.10">
    <property type="entry name" value="Ribonuclease H-like superfamily/Ribonuclease H"/>
    <property type="match status" value="1"/>
</dbReference>
<proteinExistence type="predicted"/>
<dbReference type="InterPro" id="IPR036361">
    <property type="entry name" value="SAP_dom_sf"/>
</dbReference>
<feature type="region of interest" description="Disordered" evidence="1">
    <location>
        <begin position="1"/>
        <end position="25"/>
    </location>
</feature>
<reference evidence="4 5" key="1">
    <citation type="journal article" date="2008" name="Nature">
        <title>The Phaeodactylum genome reveals the evolutionary history of diatom genomes.</title>
        <authorList>
            <person name="Bowler C."/>
            <person name="Allen A.E."/>
            <person name="Badger J.H."/>
            <person name="Grimwood J."/>
            <person name="Jabbari K."/>
            <person name="Kuo A."/>
            <person name="Maheswari U."/>
            <person name="Martens C."/>
            <person name="Maumus F."/>
            <person name="Otillar R.P."/>
            <person name="Rayko E."/>
            <person name="Salamov A."/>
            <person name="Vandepoele K."/>
            <person name="Beszteri B."/>
            <person name="Gruber A."/>
            <person name="Heijde M."/>
            <person name="Katinka M."/>
            <person name="Mock T."/>
            <person name="Valentin K."/>
            <person name="Verret F."/>
            <person name="Berges J.A."/>
            <person name="Brownlee C."/>
            <person name="Cadoret J.P."/>
            <person name="Chiovitti A."/>
            <person name="Choi C.J."/>
            <person name="Coesel S."/>
            <person name="De Martino A."/>
            <person name="Detter J.C."/>
            <person name="Durkin C."/>
            <person name="Falciatore A."/>
            <person name="Fournet J."/>
            <person name="Haruta M."/>
            <person name="Huysman M.J."/>
            <person name="Jenkins B.D."/>
            <person name="Jiroutova K."/>
            <person name="Jorgensen R.E."/>
            <person name="Joubert Y."/>
            <person name="Kaplan A."/>
            <person name="Kroger N."/>
            <person name="Kroth P.G."/>
            <person name="La Roche J."/>
            <person name="Lindquist E."/>
            <person name="Lommer M."/>
            <person name="Martin-Jezequel V."/>
            <person name="Lopez P.J."/>
            <person name="Lucas S."/>
            <person name="Mangogna M."/>
            <person name="McGinnis K."/>
            <person name="Medlin L.K."/>
            <person name="Montsant A."/>
            <person name="Oudot-Le Secq M.P."/>
            <person name="Napoli C."/>
            <person name="Obornik M."/>
            <person name="Parker M.S."/>
            <person name="Petit J.L."/>
            <person name="Porcel B.M."/>
            <person name="Poulsen N."/>
            <person name="Robison M."/>
            <person name="Rychlewski L."/>
            <person name="Rynearson T.A."/>
            <person name="Schmutz J."/>
            <person name="Shapiro H."/>
            <person name="Siaut M."/>
            <person name="Stanley M."/>
            <person name="Sussman M.R."/>
            <person name="Taylor A.R."/>
            <person name="Vardi A."/>
            <person name="von Dassow P."/>
            <person name="Vyverman W."/>
            <person name="Willis A."/>
            <person name="Wyrwicz L.S."/>
            <person name="Rokhsar D.S."/>
            <person name="Weissenbach J."/>
            <person name="Armbrust E.V."/>
            <person name="Green B.R."/>
            <person name="Van de Peer Y."/>
            <person name="Grigoriev I.V."/>
        </authorList>
    </citation>
    <scope>NUCLEOTIDE SEQUENCE [LARGE SCALE GENOMIC DNA]</scope>
    <source>
        <strain evidence="4 5">CCAP 1055/1</strain>
    </source>
</reference>
<evidence type="ECO:0000256" key="2">
    <source>
        <dbReference type="SAM" id="Phobius"/>
    </source>
</evidence>
<gene>
    <name evidence="4" type="ORF">PHATRDRAFT_37130</name>
</gene>
<dbReference type="GO" id="GO:0004523">
    <property type="term" value="F:RNA-DNA hybrid ribonuclease activity"/>
    <property type="evidence" value="ECO:0007669"/>
    <property type="project" value="InterPro"/>
</dbReference>
<protein>
    <recommendedName>
        <fullName evidence="3">SAP domain-containing protein</fullName>
    </recommendedName>
</protein>
<evidence type="ECO:0000313" key="4">
    <source>
        <dbReference type="EMBL" id="EEC47084.1"/>
    </source>
</evidence>
<keyword evidence="2" id="KW-0812">Transmembrane</keyword>
<dbReference type="EMBL" id="CM000614">
    <property type="protein sequence ID" value="EEC47084.1"/>
    <property type="molecule type" value="Genomic_DNA"/>
</dbReference>
<keyword evidence="2" id="KW-0472">Membrane</keyword>
<dbReference type="InterPro" id="IPR036397">
    <property type="entry name" value="RNaseH_sf"/>
</dbReference>
<keyword evidence="5" id="KW-1185">Reference proteome</keyword>
<dbReference type="InParanoid" id="B7G278"/>
<dbReference type="GeneID" id="7202257"/>
<dbReference type="Pfam" id="PF13456">
    <property type="entry name" value="RVT_3"/>
    <property type="match status" value="1"/>
</dbReference>
<evidence type="ECO:0000256" key="1">
    <source>
        <dbReference type="SAM" id="MobiDB-lite"/>
    </source>
</evidence>
<dbReference type="SUPFAM" id="SSF53098">
    <property type="entry name" value="Ribonuclease H-like"/>
    <property type="match status" value="1"/>
</dbReference>
<organism evidence="4 5">
    <name type="scientific">Phaeodactylum tricornutum (strain CCAP 1055/1)</name>
    <dbReference type="NCBI Taxonomy" id="556484"/>
    <lineage>
        <taxon>Eukaryota</taxon>
        <taxon>Sar</taxon>
        <taxon>Stramenopiles</taxon>
        <taxon>Ochrophyta</taxon>
        <taxon>Bacillariophyta</taxon>
        <taxon>Bacillariophyceae</taxon>
        <taxon>Bacillariophycidae</taxon>
        <taxon>Naviculales</taxon>
        <taxon>Phaeodactylaceae</taxon>
        <taxon>Phaeodactylum</taxon>
    </lineage>
</organism>
<evidence type="ECO:0000259" key="3">
    <source>
        <dbReference type="PROSITE" id="PS50800"/>
    </source>
</evidence>
<dbReference type="AlphaFoldDB" id="B7G278"/>
<feature type="transmembrane region" description="Helical" evidence="2">
    <location>
        <begin position="83"/>
        <end position="105"/>
    </location>
</feature>
<feature type="non-terminal residue" evidence="4">
    <location>
        <position position="459"/>
    </location>
</feature>
<dbReference type="PaxDb" id="2850-Phatr37130"/>
<dbReference type="PANTHER" id="PTHR48475">
    <property type="entry name" value="RIBONUCLEASE H"/>
    <property type="match status" value="1"/>
</dbReference>
<dbReference type="PANTHER" id="PTHR48475:SF1">
    <property type="entry name" value="RNASE H TYPE-1 DOMAIN-CONTAINING PROTEIN"/>
    <property type="match status" value="1"/>
</dbReference>
<dbReference type="SMART" id="SM00513">
    <property type="entry name" value="SAP"/>
    <property type="match status" value="1"/>
</dbReference>
<dbReference type="SUPFAM" id="SSF68906">
    <property type="entry name" value="SAP domain"/>
    <property type="match status" value="1"/>
</dbReference>
<reference evidence="5" key="2">
    <citation type="submission" date="2008-08" db="EMBL/GenBank/DDBJ databases">
        <authorList>
            <consortium name="Diatom Consortium"/>
            <person name="Grigoriev I."/>
            <person name="Grimwood J."/>
            <person name="Kuo A."/>
            <person name="Otillar R.P."/>
            <person name="Salamov A."/>
            <person name="Detter J.C."/>
            <person name="Lindquist E."/>
            <person name="Shapiro H."/>
            <person name="Lucas S."/>
            <person name="Glavina del Rio T."/>
            <person name="Pitluck S."/>
            <person name="Rokhsar D."/>
            <person name="Bowler C."/>
        </authorList>
    </citation>
    <scope>GENOME REANNOTATION</scope>
    <source>
        <strain evidence="5">CCAP 1055/1</strain>
    </source>
</reference>
<dbReference type="InterPro" id="IPR012337">
    <property type="entry name" value="RNaseH-like_sf"/>
</dbReference>
<dbReference type="GO" id="GO:0005737">
    <property type="term" value="C:cytoplasm"/>
    <property type="evidence" value="ECO:0007669"/>
    <property type="project" value="UniProtKB-ARBA"/>
</dbReference>
<name>B7G278_PHATC</name>
<dbReference type="GO" id="GO:0003676">
    <property type="term" value="F:nucleic acid binding"/>
    <property type="evidence" value="ECO:0007669"/>
    <property type="project" value="InterPro"/>
</dbReference>
<dbReference type="Proteomes" id="UP000000759">
    <property type="component" value="Chromosome 12"/>
</dbReference>
<dbReference type="Pfam" id="PF02037">
    <property type="entry name" value="SAP"/>
    <property type="match status" value="1"/>
</dbReference>